<dbReference type="EMBL" id="BBNQ01000015">
    <property type="protein sequence ID" value="GAL64087.1"/>
    <property type="molecule type" value="Genomic_DNA"/>
</dbReference>
<protein>
    <submittedName>
        <fullName evidence="2">Probable cytochrome oxidase</fullName>
    </submittedName>
</protein>
<evidence type="ECO:0000313" key="2">
    <source>
        <dbReference type="EMBL" id="GAL64087.1"/>
    </source>
</evidence>
<reference evidence="2 3" key="1">
    <citation type="journal article" date="2014" name="Genome Announc.">
        <title>Draft Genome Sequences of Marine Flavobacterium Algibacter lectus Strains SS8 and NR4.</title>
        <authorList>
            <person name="Takatani N."/>
            <person name="Nakanishi M."/>
            <person name="Meirelles P."/>
            <person name="Mino S."/>
            <person name="Suda W."/>
            <person name="Oshima K."/>
            <person name="Hattori M."/>
            <person name="Ohkuma M."/>
            <person name="Hosokawa M."/>
            <person name="Miyashita K."/>
            <person name="Thompson F.L."/>
            <person name="Niwa A."/>
            <person name="Sawabe T."/>
            <person name="Sawabe T."/>
        </authorList>
    </citation>
    <scope>NUCLEOTIDE SEQUENCE [LARGE SCALE GENOMIC DNA]</scope>
    <source>
        <strain evidence="2 3">JCM 19300</strain>
    </source>
</reference>
<dbReference type="InterPro" id="IPR010496">
    <property type="entry name" value="AL/BT2_dom"/>
</dbReference>
<comment type="caution">
    <text evidence="2">The sequence shown here is derived from an EMBL/GenBank/DDBJ whole genome shotgun (WGS) entry which is preliminary data.</text>
</comment>
<dbReference type="RefSeq" id="WP_042505886.1">
    <property type="nucleotide sequence ID" value="NZ_BBNQ01000015.1"/>
</dbReference>
<evidence type="ECO:0000313" key="3">
    <source>
        <dbReference type="Proteomes" id="UP000029644"/>
    </source>
</evidence>
<gene>
    <name evidence="2" type="ORF">JCM19300_3290</name>
</gene>
<proteinExistence type="predicted"/>
<accession>A0A090W984</accession>
<organism evidence="2 3">
    <name type="scientific">Algibacter lectus</name>
    <dbReference type="NCBI Taxonomy" id="221126"/>
    <lineage>
        <taxon>Bacteria</taxon>
        <taxon>Pseudomonadati</taxon>
        <taxon>Bacteroidota</taxon>
        <taxon>Flavobacteriia</taxon>
        <taxon>Flavobacteriales</taxon>
        <taxon>Flavobacteriaceae</taxon>
        <taxon>Algibacter</taxon>
    </lineage>
</organism>
<dbReference type="Proteomes" id="UP000029644">
    <property type="component" value="Unassembled WGS sequence"/>
</dbReference>
<name>A0A090W984_9FLAO</name>
<dbReference type="OrthoDB" id="938897at2"/>
<feature type="domain" description="3-keto-alpha-glucoside-1,2-lyase/3-keto-2-hydroxy-glucal hydratase" evidence="1">
    <location>
        <begin position="55"/>
        <end position="251"/>
    </location>
</feature>
<dbReference type="GO" id="GO:0016787">
    <property type="term" value="F:hydrolase activity"/>
    <property type="evidence" value="ECO:0007669"/>
    <property type="project" value="InterPro"/>
</dbReference>
<dbReference type="AlphaFoldDB" id="A0A090W984"/>
<evidence type="ECO:0000259" key="1">
    <source>
        <dbReference type="Pfam" id="PF06439"/>
    </source>
</evidence>
<dbReference type="PROSITE" id="PS51257">
    <property type="entry name" value="PROKAR_LIPOPROTEIN"/>
    <property type="match status" value="1"/>
</dbReference>
<dbReference type="Gene3D" id="2.60.120.560">
    <property type="entry name" value="Exo-inulinase, domain 1"/>
    <property type="match status" value="1"/>
</dbReference>
<dbReference type="Pfam" id="PF06439">
    <property type="entry name" value="3keto-disac_hyd"/>
    <property type="match status" value="1"/>
</dbReference>
<sequence>MKNKLLFLFAISLIISCEKEETKLLETVNEKEETLNALPFTNIELEDLSDFRPTTKNWQIAGSVVANRSKEKTLIPNEGKGVLINKNDQEQNKHIFSNFEHGDIELELDVMMPIKSNSGIYFQSRYEIQLFDSWGAEHPKYNDIGGIYQRWNKDAEKGKEGYEGHSPLVNAAKAPGLWQHLKIIFHSPKFNEKGEKIKNAWFEEVRLNNILIQKNVEVTGSTRASAAKEEVPYAPLMIQGDHGPVAFKNIKYKLYEDKKIGIEKSELEIYDNSKKLSVLKNIEDLKLLETHTTDSISPLMRIDVRDQKVLSYSGKLDIPTSGDYLFEAAVNGGTYLIIENDTVMKMNGDFDMNTTQFSKVHLEKGQVTYNLVYNKPIIWRRGFDFFVEGPKMQRYSLLKTGTTTLSKNNPIKPITLNVTDKPLTQRSFLNHKSVKRSHCISVGLVEKLNYSLDLETGTLLHVWSGDFLDATQMWHSRGEHQRGEPMGFPISLHGDLDFASLNSKNDAWPKALDNNQTFKQIGYELKNEGLPVFSFEINENEISHSFKASAKAKRGIDRVITSESKSSMWHKIADGESIKALENNTFIINNESYYIVFPDGETHKPIIRDSNGKNELLIEIPKGHSTINYTIIW</sequence>